<dbReference type="InterPro" id="IPR013538">
    <property type="entry name" value="ASHA1/2-like_C"/>
</dbReference>
<dbReference type="Gene3D" id="3.30.530.20">
    <property type="match status" value="1"/>
</dbReference>
<accession>A0A0U3Q8T7</accession>
<dbReference type="GO" id="GO:0046872">
    <property type="term" value="F:metal ion binding"/>
    <property type="evidence" value="ECO:0007669"/>
    <property type="project" value="InterPro"/>
</dbReference>
<comment type="similarity">
    <text evidence="1">Belongs to the AHA1 family.</text>
</comment>
<gene>
    <name evidence="4" type="ORF">AU252_05570</name>
</gene>
<evidence type="ECO:0000313" key="4">
    <source>
        <dbReference type="EMBL" id="ALV40701.1"/>
    </source>
</evidence>
<dbReference type="KEGG" id="psul:AU252_05570"/>
<name>A0A0U3Q8T7_9MICC</name>
<dbReference type="EMBL" id="CP013747">
    <property type="protein sequence ID" value="ALV40701.1"/>
    <property type="molecule type" value="Genomic_DNA"/>
</dbReference>
<dbReference type="STRING" id="121292.AU252_05570"/>
<dbReference type="Pfam" id="PF11716">
    <property type="entry name" value="MDMPI_N"/>
    <property type="match status" value="1"/>
</dbReference>
<dbReference type="Gene3D" id="1.20.120.450">
    <property type="entry name" value="dinb family like domain"/>
    <property type="match status" value="1"/>
</dbReference>
<dbReference type="Pfam" id="PF08327">
    <property type="entry name" value="AHSA1"/>
    <property type="match status" value="1"/>
</dbReference>
<reference evidence="4 5" key="1">
    <citation type="submission" date="2015-12" db="EMBL/GenBank/DDBJ databases">
        <authorList>
            <person name="Shamseldin A."/>
            <person name="Moawad H."/>
            <person name="Abd El-Rahim W.M."/>
            <person name="Sadowsky M.J."/>
        </authorList>
    </citation>
    <scope>NUCLEOTIDE SEQUENCE [LARGE SCALE GENOMIC DNA]</scope>
    <source>
        <strain evidence="4 5">Ar51</strain>
    </source>
</reference>
<dbReference type="NCBIfam" id="TIGR03086">
    <property type="entry name" value="TIGR03086 family metal-binding protein"/>
    <property type="match status" value="1"/>
</dbReference>
<dbReference type="SUPFAM" id="SSF109854">
    <property type="entry name" value="DinB/YfiT-like putative metalloenzymes"/>
    <property type="match status" value="1"/>
</dbReference>
<proteinExistence type="inferred from homology"/>
<feature type="domain" description="Activator of Hsp90 ATPase homologue 1/2-like C-terminal" evidence="2">
    <location>
        <begin position="12"/>
        <end position="128"/>
    </location>
</feature>
<organism evidence="4">
    <name type="scientific">Pseudarthrobacter sulfonivorans</name>
    <dbReference type="NCBI Taxonomy" id="121292"/>
    <lineage>
        <taxon>Bacteria</taxon>
        <taxon>Bacillati</taxon>
        <taxon>Actinomycetota</taxon>
        <taxon>Actinomycetes</taxon>
        <taxon>Micrococcales</taxon>
        <taxon>Micrococcaceae</taxon>
        <taxon>Pseudarthrobacter</taxon>
    </lineage>
</organism>
<dbReference type="InterPro" id="IPR017517">
    <property type="entry name" value="Maleyloyr_isom"/>
</dbReference>
<dbReference type="AlphaFoldDB" id="A0A0U3Q8T7"/>
<evidence type="ECO:0000256" key="1">
    <source>
        <dbReference type="ARBA" id="ARBA00006817"/>
    </source>
</evidence>
<sequence>MTIDKSVFIPVDPDTAFALITRPERLRRWQTVAARVDLRVGGEYRWTITPGHSAAGTFTEIEPGKRVVFTWDWEGSTAPAADASTVTITLDSVDGGTNVRLVHEGLSPEAAAGHTEGWNHYFERLVTLATTDDAGADDWAAAPDPLNELISAEATLAIVQRVLRTLTHGDADKPTPCEDFTVRELVEHLVGSITGIAKALGVAVVDQPDAAPEVRIADAAQPTLEAFQARGLEGTVDMGFAELLASMVANILNLEFLVHAWDFATATGQDLDVSPVLSDYVLGLAHNTISPQMRGKSFADETLVEESAVSMDRLVAFTGRQVMAD</sequence>
<evidence type="ECO:0000313" key="5">
    <source>
        <dbReference type="Proteomes" id="UP000065151"/>
    </source>
</evidence>
<dbReference type="RefSeq" id="WP_058929871.1">
    <property type="nucleotide sequence ID" value="NZ_CP013747.1"/>
</dbReference>
<protein>
    <submittedName>
        <fullName evidence="4">ArsR family transcriptional regulator</fullName>
    </submittedName>
</protein>
<dbReference type="InterPro" id="IPR017520">
    <property type="entry name" value="CHP03086"/>
</dbReference>
<dbReference type="Proteomes" id="UP000065151">
    <property type="component" value="Chromosome"/>
</dbReference>
<dbReference type="InterPro" id="IPR034660">
    <property type="entry name" value="DinB/YfiT-like"/>
</dbReference>
<dbReference type="SUPFAM" id="SSF55961">
    <property type="entry name" value="Bet v1-like"/>
    <property type="match status" value="1"/>
</dbReference>
<evidence type="ECO:0000259" key="2">
    <source>
        <dbReference type="Pfam" id="PF08327"/>
    </source>
</evidence>
<dbReference type="InterPro" id="IPR023393">
    <property type="entry name" value="START-like_dom_sf"/>
</dbReference>
<evidence type="ECO:0000259" key="3">
    <source>
        <dbReference type="Pfam" id="PF11716"/>
    </source>
</evidence>
<dbReference type="NCBIfam" id="TIGR03083">
    <property type="entry name" value="maleylpyruvate isomerase family mycothiol-dependent enzyme"/>
    <property type="match status" value="1"/>
</dbReference>
<dbReference type="InterPro" id="IPR024344">
    <property type="entry name" value="MDMPI_metal-binding"/>
</dbReference>
<dbReference type="CDD" id="cd07814">
    <property type="entry name" value="SRPBCC_CalC_Aha1-like"/>
    <property type="match status" value="1"/>
</dbReference>
<feature type="domain" description="Mycothiol-dependent maleylpyruvate isomerase metal-binding" evidence="3">
    <location>
        <begin position="157"/>
        <end position="225"/>
    </location>
</feature>